<name>A0A250B3L1_9GAMM</name>
<dbReference type="Pfam" id="PF03466">
    <property type="entry name" value="LysR_substrate"/>
    <property type="match status" value="1"/>
</dbReference>
<dbReference type="RefSeq" id="WP_095847230.1">
    <property type="nucleotide sequence ID" value="NZ_CP014136.1"/>
</dbReference>
<sequence>MADLPSLRALHYFQQAARFENFSLAAESLNVTHSAISHQIRQLEAQLATPLFTRSHGRVFLTPAGERLKKSCLQAFGELERACHEIKNQGVSPLTIACAPSFLAQWLLSRIGRFSERYADIPLTFQTCTDIEQLKSGYSDVLLLSHERPVDPDIETTLLSVDYIGPVCAPDFTQAFTYATDFSTLPLLHADTKVHAWAEWARKTGAQGDFWAGRHFENLMLAIQAARSGLGIIMTPQMLVKKDIQQGTLVAPLGFVEVDRATWMMVHAQRKEERAIRLFCRWLLEEAAYGEE</sequence>
<dbReference type="SUPFAM" id="SSF46785">
    <property type="entry name" value="Winged helix' DNA-binding domain"/>
    <property type="match status" value="1"/>
</dbReference>
<dbReference type="GO" id="GO:0003700">
    <property type="term" value="F:DNA-binding transcription factor activity"/>
    <property type="evidence" value="ECO:0007669"/>
    <property type="project" value="InterPro"/>
</dbReference>
<dbReference type="PANTHER" id="PTHR30537:SF74">
    <property type="entry name" value="HTH-TYPE TRANSCRIPTIONAL REGULATOR TRPI"/>
    <property type="match status" value="1"/>
</dbReference>
<dbReference type="KEGG" id="gqu:AWC35_15575"/>
<proteinExistence type="inferred from homology"/>
<dbReference type="InterPro" id="IPR036390">
    <property type="entry name" value="WH_DNA-bd_sf"/>
</dbReference>
<dbReference type="Pfam" id="PF00126">
    <property type="entry name" value="HTH_1"/>
    <property type="match status" value="1"/>
</dbReference>
<dbReference type="OrthoDB" id="5526340at2"/>
<dbReference type="SUPFAM" id="SSF53850">
    <property type="entry name" value="Periplasmic binding protein-like II"/>
    <property type="match status" value="1"/>
</dbReference>
<dbReference type="AlphaFoldDB" id="A0A250B3L1"/>
<dbReference type="PROSITE" id="PS50931">
    <property type="entry name" value="HTH_LYSR"/>
    <property type="match status" value="1"/>
</dbReference>
<dbReference type="InterPro" id="IPR005119">
    <property type="entry name" value="LysR_subst-bd"/>
</dbReference>
<evidence type="ECO:0000256" key="4">
    <source>
        <dbReference type="ARBA" id="ARBA00023125"/>
    </source>
</evidence>
<evidence type="ECO:0000256" key="5">
    <source>
        <dbReference type="ARBA" id="ARBA00023163"/>
    </source>
</evidence>
<dbReference type="Gene3D" id="1.10.10.10">
    <property type="entry name" value="Winged helix-like DNA-binding domain superfamily/Winged helix DNA-binding domain"/>
    <property type="match status" value="1"/>
</dbReference>
<dbReference type="GO" id="GO:0006351">
    <property type="term" value="P:DNA-templated transcription"/>
    <property type="evidence" value="ECO:0007669"/>
    <property type="project" value="TreeGrafter"/>
</dbReference>
<evidence type="ECO:0000256" key="3">
    <source>
        <dbReference type="ARBA" id="ARBA00023015"/>
    </source>
</evidence>
<keyword evidence="8" id="KW-1185">Reference proteome</keyword>
<evidence type="ECO:0000259" key="6">
    <source>
        <dbReference type="PROSITE" id="PS50931"/>
    </source>
</evidence>
<dbReference type="EMBL" id="CP014136">
    <property type="protein sequence ID" value="ATA20646.1"/>
    <property type="molecule type" value="Genomic_DNA"/>
</dbReference>
<dbReference type="InterPro" id="IPR036388">
    <property type="entry name" value="WH-like_DNA-bd_sf"/>
</dbReference>
<evidence type="ECO:0000313" key="8">
    <source>
        <dbReference type="Proteomes" id="UP000217182"/>
    </source>
</evidence>
<keyword evidence="3" id="KW-0805">Transcription regulation</keyword>
<evidence type="ECO:0000313" key="7">
    <source>
        <dbReference type="EMBL" id="ATA20646.1"/>
    </source>
</evidence>
<dbReference type="FunFam" id="1.10.10.10:FF:000001">
    <property type="entry name" value="LysR family transcriptional regulator"/>
    <property type="match status" value="1"/>
</dbReference>
<dbReference type="PRINTS" id="PR00039">
    <property type="entry name" value="HTHLYSR"/>
</dbReference>
<comment type="similarity">
    <text evidence="1">Belongs to the LysR transcriptional regulatory family.</text>
</comment>
<feature type="domain" description="HTH lysR-type" evidence="6">
    <location>
        <begin position="5"/>
        <end position="62"/>
    </location>
</feature>
<keyword evidence="4" id="KW-0238">DNA-binding</keyword>
<keyword evidence="5" id="KW-0804">Transcription</keyword>
<dbReference type="InterPro" id="IPR058163">
    <property type="entry name" value="LysR-type_TF_proteobact-type"/>
</dbReference>
<accession>A0A250B3L1</accession>
<organism evidence="7 8">
    <name type="scientific">Gibbsiella quercinecans</name>
    <dbReference type="NCBI Taxonomy" id="929813"/>
    <lineage>
        <taxon>Bacteria</taxon>
        <taxon>Pseudomonadati</taxon>
        <taxon>Pseudomonadota</taxon>
        <taxon>Gammaproteobacteria</taxon>
        <taxon>Enterobacterales</taxon>
        <taxon>Yersiniaceae</taxon>
        <taxon>Gibbsiella</taxon>
    </lineage>
</organism>
<evidence type="ECO:0000256" key="2">
    <source>
        <dbReference type="ARBA" id="ARBA00022491"/>
    </source>
</evidence>
<evidence type="ECO:0000256" key="1">
    <source>
        <dbReference type="ARBA" id="ARBA00009437"/>
    </source>
</evidence>
<dbReference type="GO" id="GO:0043565">
    <property type="term" value="F:sequence-specific DNA binding"/>
    <property type="evidence" value="ECO:0007669"/>
    <property type="project" value="TreeGrafter"/>
</dbReference>
<dbReference type="Proteomes" id="UP000217182">
    <property type="component" value="Chromosome"/>
</dbReference>
<dbReference type="InterPro" id="IPR000847">
    <property type="entry name" value="LysR_HTH_N"/>
</dbReference>
<keyword evidence="2" id="KW-0678">Repressor</keyword>
<protein>
    <submittedName>
        <fullName evidence="7">LysR family transcriptional regulator</fullName>
    </submittedName>
</protein>
<gene>
    <name evidence="7" type="ORF">AWC35_15575</name>
</gene>
<dbReference type="PANTHER" id="PTHR30537">
    <property type="entry name" value="HTH-TYPE TRANSCRIPTIONAL REGULATOR"/>
    <property type="match status" value="1"/>
</dbReference>
<reference evidence="7 8" key="1">
    <citation type="submission" date="2016-01" db="EMBL/GenBank/DDBJ databases">
        <authorList>
            <person name="Oliw E.H."/>
        </authorList>
    </citation>
    <scope>NUCLEOTIDE SEQUENCE [LARGE SCALE GENOMIC DNA]</scope>
    <source>
        <strain evidence="7 8">FRB97</strain>
    </source>
</reference>
<dbReference type="Gene3D" id="3.40.190.10">
    <property type="entry name" value="Periplasmic binding protein-like II"/>
    <property type="match status" value="2"/>
</dbReference>